<dbReference type="EMBL" id="CM037616">
    <property type="protein sequence ID" value="KAH7992637.1"/>
    <property type="molecule type" value="Genomic_DNA"/>
</dbReference>
<keyword evidence="2" id="KW-1185">Reference proteome</keyword>
<gene>
    <name evidence="1" type="ORF">K3G42_025474</name>
</gene>
<organism evidence="1 2">
    <name type="scientific">Sphaerodactylus townsendi</name>
    <dbReference type="NCBI Taxonomy" id="933632"/>
    <lineage>
        <taxon>Eukaryota</taxon>
        <taxon>Metazoa</taxon>
        <taxon>Chordata</taxon>
        <taxon>Craniata</taxon>
        <taxon>Vertebrata</taxon>
        <taxon>Euteleostomi</taxon>
        <taxon>Lepidosauria</taxon>
        <taxon>Squamata</taxon>
        <taxon>Bifurcata</taxon>
        <taxon>Gekkota</taxon>
        <taxon>Sphaerodactylidae</taxon>
        <taxon>Sphaerodactylus</taxon>
    </lineage>
</organism>
<name>A0ACB8EJ30_9SAUR</name>
<reference evidence="1" key="1">
    <citation type="submission" date="2021-08" db="EMBL/GenBank/DDBJ databases">
        <title>The first chromosome-level gecko genome reveals the dynamic sex chromosomes of Neotropical dwarf geckos (Sphaerodactylidae: Sphaerodactylus).</title>
        <authorList>
            <person name="Pinto B.J."/>
            <person name="Keating S.E."/>
            <person name="Gamble T."/>
        </authorList>
    </citation>
    <scope>NUCLEOTIDE SEQUENCE</scope>
    <source>
        <strain evidence="1">TG3544</strain>
    </source>
</reference>
<comment type="caution">
    <text evidence="1">The sequence shown here is derived from an EMBL/GenBank/DDBJ whole genome shotgun (WGS) entry which is preliminary data.</text>
</comment>
<accession>A0ACB8EJ30</accession>
<evidence type="ECO:0000313" key="1">
    <source>
        <dbReference type="EMBL" id="KAH7992637.1"/>
    </source>
</evidence>
<proteinExistence type="predicted"/>
<sequence length="189" mass="20907">MLRIATAIDLQVSASDNHPKDRILGCLHPDMLDIVVLPILEGLTELTGLLWEKPSSVPFPLERPYVDLVNILLTCGEEVREAITQSVQAQCEQSWGSLCSVLSFCTSVPHGDSALEPEKKPNEIFRSLASQGDILVHPEPDSRSTRGERGGRLSMNPHIRSKPGSHNPKMAYGIIEQAEELSEFSDIRR</sequence>
<protein>
    <submittedName>
        <fullName evidence="1">Uncharacterized protein</fullName>
    </submittedName>
</protein>
<evidence type="ECO:0000313" key="2">
    <source>
        <dbReference type="Proteomes" id="UP000827872"/>
    </source>
</evidence>
<dbReference type="Proteomes" id="UP000827872">
    <property type="component" value="Linkage Group LG03"/>
</dbReference>